<accession>A0A1E4TW99</accession>
<proteinExistence type="predicted"/>
<gene>
    <name evidence="2" type="ORF">PACTADRAFT_49425</name>
</gene>
<dbReference type="Proteomes" id="UP000094236">
    <property type="component" value="Unassembled WGS sequence"/>
</dbReference>
<evidence type="ECO:0000256" key="1">
    <source>
        <dbReference type="SAM" id="MobiDB-lite"/>
    </source>
</evidence>
<dbReference type="Gene3D" id="3.40.50.1240">
    <property type="entry name" value="Phosphoglycerate mutase-like"/>
    <property type="match status" value="1"/>
</dbReference>
<dbReference type="AlphaFoldDB" id="A0A1E4TW99"/>
<keyword evidence="3" id="KW-1185">Reference proteome</keyword>
<dbReference type="Pfam" id="PF00300">
    <property type="entry name" value="His_Phos_1"/>
    <property type="match status" value="1"/>
</dbReference>
<feature type="compositionally biased region" description="Basic and acidic residues" evidence="1">
    <location>
        <begin position="271"/>
        <end position="282"/>
    </location>
</feature>
<dbReference type="InterPro" id="IPR013078">
    <property type="entry name" value="His_Pase_superF_clade-1"/>
</dbReference>
<dbReference type="OrthoDB" id="414418at2759"/>
<dbReference type="FunFam" id="3.40.50.1240:FF:000034">
    <property type="entry name" value="Transcription factor TFIIIC subunit"/>
    <property type="match status" value="1"/>
</dbReference>
<dbReference type="InterPro" id="IPR051710">
    <property type="entry name" value="Phosphatase_SH3-domain"/>
</dbReference>
<dbReference type="CDD" id="cd07067">
    <property type="entry name" value="HP_PGM_like"/>
    <property type="match status" value="1"/>
</dbReference>
<organism evidence="2 3">
    <name type="scientific">Pachysolen tannophilus NRRL Y-2460</name>
    <dbReference type="NCBI Taxonomy" id="669874"/>
    <lineage>
        <taxon>Eukaryota</taxon>
        <taxon>Fungi</taxon>
        <taxon>Dikarya</taxon>
        <taxon>Ascomycota</taxon>
        <taxon>Saccharomycotina</taxon>
        <taxon>Pichiomycetes</taxon>
        <taxon>Pachysolenaceae</taxon>
        <taxon>Pachysolen</taxon>
    </lineage>
</organism>
<dbReference type="EMBL" id="KV454013">
    <property type="protein sequence ID" value="ODV96004.1"/>
    <property type="molecule type" value="Genomic_DNA"/>
</dbReference>
<sequence>MVLKNIYIARHGYRSNWLPPPHPDPPTGIDSDIALAPHGVDQAVELGSYISTLDKKPRLIFSSPFYRCIQTSKPVSEKLGLKINLERGIGEWFRPDREIIPEPGDVNKMSSFFKGYINEEYDANSLGIIPSLKGESEQDVFNRCKKFVEIFIPFIDRKYPQVESVLLVTHAATKIALGMALLGYQGVKQKLEPKDIINGDDRLRTGSCSLDEFERDTNSNSWKLLMNGNTDFLSEGEEMNWNFESSFEAGSDEDIKARAEAQSRRAAKNAKNKEYDVSKGKL</sequence>
<dbReference type="STRING" id="669874.A0A1E4TW99"/>
<evidence type="ECO:0000313" key="2">
    <source>
        <dbReference type="EMBL" id="ODV96004.1"/>
    </source>
</evidence>
<dbReference type="SUPFAM" id="SSF53254">
    <property type="entry name" value="Phosphoglycerate mutase-like"/>
    <property type="match status" value="1"/>
</dbReference>
<evidence type="ECO:0008006" key="4">
    <source>
        <dbReference type="Google" id="ProtNLM"/>
    </source>
</evidence>
<dbReference type="InterPro" id="IPR029033">
    <property type="entry name" value="His_PPase_superfam"/>
</dbReference>
<name>A0A1E4TW99_PACTA</name>
<feature type="region of interest" description="Disordered" evidence="1">
    <location>
        <begin position="258"/>
        <end position="282"/>
    </location>
</feature>
<protein>
    <recommendedName>
        <fullName evidence="4">Transcription factor TFIIIC triple barrel domain-containing protein</fullName>
    </recommendedName>
</protein>
<dbReference type="PIRSF" id="PIRSF036802">
    <property type="entry name" value="Tau55_TFC7"/>
    <property type="match status" value="1"/>
</dbReference>
<dbReference type="InterPro" id="IPR014623">
    <property type="entry name" value="Tfc7/tau55"/>
</dbReference>
<reference evidence="3" key="1">
    <citation type="submission" date="2016-05" db="EMBL/GenBank/DDBJ databases">
        <title>Comparative genomics of biotechnologically important yeasts.</title>
        <authorList>
            <consortium name="DOE Joint Genome Institute"/>
            <person name="Riley R."/>
            <person name="Haridas S."/>
            <person name="Wolfe K.H."/>
            <person name="Lopes M.R."/>
            <person name="Hittinger C.T."/>
            <person name="Goker M."/>
            <person name="Salamov A."/>
            <person name="Wisecaver J."/>
            <person name="Long T.M."/>
            <person name="Aerts A.L."/>
            <person name="Barry K."/>
            <person name="Choi C."/>
            <person name="Clum A."/>
            <person name="Coughlan A.Y."/>
            <person name="Deshpande S."/>
            <person name="Douglass A.P."/>
            <person name="Hanson S.J."/>
            <person name="Klenk H.-P."/>
            <person name="Labutti K."/>
            <person name="Lapidus A."/>
            <person name="Lindquist E."/>
            <person name="Lipzen A."/>
            <person name="Meier-Kolthoff J.P."/>
            <person name="Ohm R.A."/>
            <person name="Otillar R.P."/>
            <person name="Pangilinan J."/>
            <person name="Peng Y."/>
            <person name="Rokas A."/>
            <person name="Rosa C.A."/>
            <person name="Scheuner C."/>
            <person name="Sibirny A.A."/>
            <person name="Slot J.C."/>
            <person name="Stielow J.B."/>
            <person name="Sun H."/>
            <person name="Kurtzman C.P."/>
            <person name="Blackwell M."/>
            <person name="Grigoriev I.V."/>
            <person name="Jeffries T.W."/>
        </authorList>
    </citation>
    <scope>NUCLEOTIDE SEQUENCE [LARGE SCALE GENOMIC DNA]</scope>
    <source>
        <strain evidence="3">NRRL Y-2460</strain>
    </source>
</reference>
<dbReference type="PANTHER" id="PTHR16469">
    <property type="entry name" value="UBIQUITIN-ASSOCIATED AND SH3 DOMAIN-CONTAINING BA-RELATED"/>
    <property type="match status" value="1"/>
</dbReference>
<dbReference type="GO" id="GO:0016791">
    <property type="term" value="F:phosphatase activity"/>
    <property type="evidence" value="ECO:0007669"/>
    <property type="project" value="UniProtKB-ARBA"/>
</dbReference>
<dbReference type="PANTHER" id="PTHR16469:SF51">
    <property type="entry name" value="TRANSCRIPTION FACTOR TAU 55 KDA SUBUNIT"/>
    <property type="match status" value="1"/>
</dbReference>
<evidence type="ECO:0000313" key="3">
    <source>
        <dbReference type="Proteomes" id="UP000094236"/>
    </source>
</evidence>